<dbReference type="PROSITE" id="PS01040">
    <property type="entry name" value="SBP_BACTERIAL_5"/>
    <property type="match status" value="1"/>
</dbReference>
<dbReference type="CDD" id="cd08492">
    <property type="entry name" value="PBP2_NikA_DppA_OppA_like_15"/>
    <property type="match status" value="1"/>
</dbReference>
<dbReference type="OrthoDB" id="9796817at2"/>
<comment type="caution">
    <text evidence="6">The sequence shown here is derived from an EMBL/GenBank/DDBJ whole genome shotgun (WGS) entry which is preliminary data.</text>
</comment>
<keyword evidence="3" id="KW-0813">Transport</keyword>
<dbReference type="GO" id="GO:0042597">
    <property type="term" value="C:periplasmic space"/>
    <property type="evidence" value="ECO:0007669"/>
    <property type="project" value="UniProtKB-ARBA"/>
</dbReference>
<dbReference type="InterPro" id="IPR000914">
    <property type="entry name" value="SBP_5_dom"/>
</dbReference>
<evidence type="ECO:0000256" key="2">
    <source>
        <dbReference type="ARBA" id="ARBA00005695"/>
    </source>
</evidence>
<evidence type="ECO:0000259" key="5">
    <source>
        <dbReference type="Pfam" id="PF00496"/>
    </source>
</evidence>
<dbReference type="GO" id="GO:0015833">
    <property type="term" value="P:peptide transport"/>
    <property type="evidence" value="ECO:0007669"/>
    <property type="project" value="TreeGrafter"/>
</dbReference>
<accession>A0A229US93</accession>
<evidence type="ECO:0000313" key="7">
    <source>
        <dbReference type="Proteomes" id="UP000215509"/>
    </source>
</evidence>
<feature type="domain" description="Solute-binding protein family 5" evidence="5">
    <location>
        <begin position="95"/>
        <end position="466"/>
    </location>
</feature>
<dbReference type="Gene3D" id="3.90.76.10">
    <property type="entry name" value="Dipeptide-binding Protein, Domain 1"/>
    <property type="match status" value="1"/>
</dbReference>
<dbReference type="Gene3D" id="3.40.190.10">
    <property type="entry name" value="Periplasmic binding protein-like II"/>
    <property type="match status" value="1"/>
</dbReference>
<comment type="similarity">
    <text evidence="2">Belongs to the bacterial solute-binding protein 5 family.</text>
</comment>
<name>A0A229US93_9BACL</name>
<sequence>MSRTYRTGFTYAALTAILLFFLTGCVNGVGTNSGAAPAGNTAEAGTAKPAPGGELSYALATSPDTLDPHRSGLAVAVRVIRTIYDSLVVQLPDNTIKPWLATEWTISPDGKSYTFKLRKDVKFQDGTPFNAEAVKFNYDRIINPETKAGNSLALLRPYISSEIIDEYTIKLNLETPSTAFLGNLSQALLGIVSPTAAKQYGDDFGRHPVGTGPFTFVKWNENADIQVAKSPEYNWAPQIVDNKGQAYLDKITFKIVPEEATRIGSVQSGQVLAVETVPPQNVLALKNDPKTQLIQVNTVGLPYTLFFNTRRAPWNDVKARQAVQAALDVDTIVKTLYLGTYPRAWSALSPGIFGYDASLENTIKPDVAKANKLLDELGWVKGADGIREKDGKKLTLHYVDGSPNREKRNDIAVIIQQQLKSVGIAVEVEITKDIATVVYKNGAHDLYGNSQVNSDPDALRNFYHTQDPKATKLTIAGLADPELDKLLEQGTVEQDVTKRQDIYKKVQRYLNDNAVILPIYVFPYTVAASRTVKGLKFDSLGYPLFNDVSIQK</sequence>
<dbReference type="PIRSF" id="PIRSF002741">
    <property type="entry name" value="MppA"/>
    <property type="match status" value="1"/>
</dbReference>
<reference evidence="6 7" key="1">
    <citation type="submission" date="2017-07" db="EMBL/GenBank/DDBJ databases">
        <title>Genome sequencing and assembly of Paenibacillus rigui.</title>
        <authorList>
            <person name="Mayilraj S."/>
        </authorList>
    </citation>
    <scope>NUCLEOTIDE SEQUENCE [LARGE SCALE GENOMIC DNA]</scope>
    <source>
        <strain evidence="6 7">JCM 16352</strain>
    </source>
</reference>
<dbReference type="Pfam" id="PF00496">
    <property type="entry name" value="SBP_bac_5"/>
    <property type="match status" value="1"/>
</dbReference>
<protein>
    <submittedName>
        <fullName evidence="6">ABC transporter substrate-binding protein</fullName>
    </submittedName>
</protein>
<evidence type="ECO:0000256" key="4">
    <source>
        <dbReference type="ARBA" id="ARBA00022729"/>
    </source>
</evidence>
<dbReference type="AlphaFoldDB" id="A0A229US93"/>
<evidence type="ECO:0000256" key="1">
    <source>
        <dbReference type="ARBA" id="ARBA00004193"/>
    </source>
</evidence>
<dbReference type="InterPro" id="IPR030678">
    <property type="entry name" value="Peptide/Ni-bd"/>
</dbReference>
<dbReference type="PANTHER" id="PTHR30290">
    <property type="entry name" value="PERIPLASMIC BINDING COMPONENT OF ABC TRANSPORTER"/>
    <property type="match status" value="1"/>
</dbReference>
<dbReference type="GO" id="GO:1904680">
    <property type="term" value="F:peptide transmembrane transporter activity"/>
    <property type="evidence" value="ECO:0007669"/>
    <property type="project" value="TreeGrafter"/>
</dbReference>
<evidence type="ECO:0000256" key="3">
    <source>
        <dbReference type="ARBA" id="ARBA00022448"/>
    </source>
</evidence>
<evidence type="ECO:0000313" key="6">
    <source>
        <dbReference type="EMBL" id="OXM86220.1"/>
    </source>
</evidence>
<dbReference type="PANTHER" id="PTHR30290:SF9">
    <property type="entry name" value="OLIGOPEPTIDE-BINDING PROTEIN APPA"/>
    <property type="match status" value="1"/>
</dbReference>
<dbReference type="PROSITE" id="PS51257">
    <property type="entry name" value="PROKAR_LIPOPROTEIN"/>
    <property type="match status" value="1"/>
</dbReference>
<organism evidence="6 7">
    <name type="scientific">Paenibacillus rigui</name>
    <dbReference type="NCBI Taxonomy" id="554312"/>
    <lineage>
        <taxon>Bacteria</taxon>
        <taxon>Bacillati</taxon>
        <taxon>Bacillota</taxon>
        <taxon>Bacilli</taxon>
        <taxon>Bacillales</taxon>
        <taxon>Paenibacillaceae</taxon>
        <taxon>Paenibacillus</taxon>
    </lineage>
</organism>
<gene>
    <name evidence="6" type="ORF">CF651_13505</name>
</gene>
<dbReference type="RefSeq" id="WP_094015369.1">
    <property type="nucleotide sequence ID" value="NZ_NMQW01000017.1"/>
</dbReference>
<comment type="subcellular location">
    <subcellularLocation>
        <location evidence="1">Cell membrane</location>
        <topology evidence="1">Lipid-anchor</topology>
    </subcellularLocation>
</comment>
<dbReference type="InterPro" id="IPR023765">
    <property type="entry name" value="SBP_5_CS"/>
</dbReference>
<dbReference type="EMBL" id="NMQW01000017">
    <property type="protein sequence ID" value="OXM86220.1"/>
    <property type="molecule type" value="Genomic_DNA"/>
</dbReference>
<dbReference type="InterPro" id="IPR039424">
    <property type="entry name" value="SBP_5"/>
</dbReference>
<keyword evidence="7" id="KW-1185">Reference proteome</keyword>
<dbReference type="SUPFAM" id="SSF53850">
    <property type="entry name" value="Periplasmic binding protein-like II"/>
    <property type="match status" value="1"/>
</dbReference>
<proteinExistence type="inferred from homology"/>
<dbReference type="GO" id="GO:0043190">
    <property type="term" value="C:ATP-binding cassette (ABC) transporter complex"/>
    <property type="evidence" value="ECO:0007669"/>
    <property type="project" value="InterPro"/>
</dbReference>
<dbReference type="Gene3D" id="3.10.105.10">
    <property type="entry name" value="Dipeptide-binding Protein, Domain 3"/>
    <property type="match status" value="1"/>
</dbReference>
<keyword evidence="4" id="KW-0732">Signal</keyword>
<dbReference type="Proteomes" id="UP000215509">
    <property type="component" value="Unassembled WGS sequence"/>
</dbReference>